<dbReference type="AlphaFoldDB" id="A0A6I1GGP2"/>
<protein>
    <submittedName>
        <fullName evidence="1">Uncharacterized protein</fullName>
    </submittedName>
</protein>
<name>A0A6I1GGP2_9BIFI</name>
<accession>A0A6I1GGP2</accession>
<proteinExistence type="predicted"/>
<evidence type="ECO:0000313" key="1">
    <source>
        <dbReference type="EMBL" id="KAB7790843.1"/>
    </source>
</evidence>
<keyword evidence="2" id="KW-1185">Reference proteome</keyword>
<dbReference type="Proteomes" id="UP000441772">
    <property type="component" value="Unassembled WGS sequence"/>
</dbReference>
<evidence type="ECO:0000313" key="2">
    <source>
        <dbReference type="Proteomes" id="UP000441772"/>
    </source>
</evidence>
<gene>
    <name evidence="1" type="ORF">F7D09_0578</name>
</gene>
<reference evidence="1 2" key="1">
    <citation type="submission" date="2019-09" db="EMBL/GenBank/DDBJ databases">
        <title>Characterization of the phylogenetic diversity of two novel species belonging to the genus Bifidobacterium: Bifidobacterium cebidarum sp. nov. and Bifidobacterium leontopitheci sp. nov.</title>
        <authorList>
            <person name="Lugli G.A."/>
            <person name="Duranti S."/>
            <person name="Milani C."/>
            <person name="Turroni F."/>
            <person name="Ventura M."/>
        </authorList>
    </citation>
    <scope>NUCLEOTIDE SEQUENCE [LARGE SCALE GENOMIC DNA]</scope>
    <source>
        <strain evidence="1 2">LMG 31471</strain>
    </source>
</reference>
<sequence length="163" mass="17514">MLALPACIAPATAVSFADAGTGDYIRIGDTDVSASLGISQQRELEELLNSDTPLYVEQSVDDGSILTVGPLSEMPDKAIVQHSTCAKTDVCLLPYTAPYASFGFSGKGSKQGNWPNISEYTSGKWTTSLQWLYKGSLVKGAKIKPNTHAYFNGIVTIKRVTIY</sequence>
<comment type="caution">
    <text evidence="1">The sequence shown here is derived from an EMBL/GenBank/DDBJ whole genome shotgun (WGS) entry which is preliminary data.</text>
</comment>
<dbReference type="EMBL" id="WBVT01000006">
    <property type="protein sequence ID" value="KAB7790843.1"/>
    <property type="molecule type" value="Genomic_DNA"/>
</dbReference>
<organism evidence="1 2">
    <name type="scientific">Bifidobacterium leontopitheci</name>
    <dbReference type="NCBI Taxonomy" id="2650774"/>
    <lineage>
        <taxon>Bacteria</taxon>
        <taxon>Bacillati</taxon>
        <taxon>Actinomycetota</taxon>
        <taxon>Actinomycetes</taxon>
        <taxon>Bifidobacteriales</taxon>
        <taxon>Bifidobacteriaceae</taxon>
        <taxon>Bifidobacterium</taxon>
    </lineage>
</organism>